<dbReference type="PRINTS" id="PR00625">
    <property type="entry name" value="JDOMAIN"/>
</dbReference>
<dbReference type="GO" id="GO:0030544">
    <property type="term" value="F:Hsp70 protein binding"/>
    <property type="evidence" value="ECO:0007669"/>
    <property type="project" value="TreeGrafter"/>
</dbReference>
<dbReference type="CDD" id="cd06257">
    <property type="entry name" value="DnaJ"/>
    <property type="match status" value="1"/>
</dbReference>
<keyword evidence="3" id="KW-1133">Transmembrane helix</keyword>
<name>A0A9N9XI43_DIABA</name>
<dbReference type="OrthoDB" id="442087at2759"/>
<dbReference type="EMBL" id="OU898284">
    <property type="protein sequence ID" value="CAG9840381.1"/>
    <property type="molecule type" value="Genomic_DNA"/>
</dbReference>
<dbReference type="SUPFAM" id="SSF46565">
    <property type="entry name" value="Chaperone J-domain"/>
    <property type="match status" value="1"/>
</dbReference>
<evidence type="ECO:0000259" key="6">
    <source>
        <dbReference type="PROSITE" id="PS50076"/>
    </source>
</evidence>
<evidence type="ECO:0000256" key="4">
    <source>
        <dbReference type="ARBA" id="ARBA00023136"/>
    </source>
</evidence>
<dbReference type="InterPro" id="IPR036869">
    <property type="entry name" value="J_dom_sf"/>
</dbReference>
<reference evidence="7" key="1">
    <citation type="submission" date="2022-01" db="EMBL/GenBank/DDBJ databases">
        <authorList>
            <person name="King R."/>
        </authorList>
    </citation>
    <scope>NUCLEOTIDE SEQUENCE</scope>
</reference>
<dbReference type="PROSITE" id="PS50076">
    <property type="entry name" value="DNAJ_2"/>
    <property type="match status" value="1"/>
</dbReference>
<dbReference type="Pfam" id="PF09320">
    <property type="entry name" value="DUF1977"/>
    <property type="match status" value="1"/>
</dbReference>
<dbReference type="Proteomes" id="UP001153709">
    <property type="component" value="Chromosome 9"/>
</dbReference>
<sequence>MEGNKDEALKCIDLAEKFIQEKNRQKAEKYLNKAEKLFPTDKAKDLLLKINLMAPSNPETNQPRRRVTTQKTEEKENKAPDYTPEQEEAVKRIKKCKDYYEILGVSKDTTDSEIKKAYKKLALQMHPDKNKCPGASEAFKAVGNAVAVLTDPEKRKQYDMYGSDEDRLSSHSHHHTYTRGFESDATAEELFNMFFGGGFSGPNVYVRRGGRWQRQTASSQSHQEHSHHREQQSSYTAFIQLLPILLAILLSMASSLFISDPAYSLQVSTKYPILRKTANLNIPYYVKDNFHMEYQGSVKRLEMSVEEDYIQTLKHACYREKSYKESMIWKARNFGDQELYHNAQNIKMPSCENLQNLRNR</sequence>
<feature type="domain" description="J" evidence="6">
    <location>
        <begin position="98"/>
        <end position="162"/>
    </location>
</feature>
<dbReference type="InterPro" id="IPR001623">
    <property type="entry name" value="DnaJ_domain"/>
</dbReference>
<evidence type="ECO:0000256" key="5">
    <source>
        <dbReference type="SAM" id="MobiDB-lite"/>
    </source>
</evidence>
<dbReference type="Pfam" id="PF00226">
    <property type="entry name" value="DnaJ"/>
    <property type="match status" value="1"/>
</dbReference>
<comment type="subcellular location">
    <subcellularLocation>
        <location evidence="1">Membrane</location>
        <topology evidence="1">Single-pass membrane protein</topology>
    </subcellularLocation>
</comment>
<dbReference type="GO" id="GO:0071218">
    <property type="term" value="P:cellular response to misfolded protein"/>
    <property type="evidence" value="ECO:0007669"/>
    <property type="project" value="TreeGrafter"/>
</dbReference>
<evidence type="ECO:0000313" key="8">
    <source>
        <dbReference type="Proteomes" id="UP001153709"/>
    </source>
</evidence>
<keyword evidence="8" id="KW-1185">Reference proteome</keyword>
<evidence type="ECO:0000256" key="3">
    <source>
        <dbReference type="ARBA" id="ARBA00022989"/>
    </source>
</evidence>
<protein>
    <recommendedName>
        <fullName evidence="6">J domain-containing protein</fullName>
    </recommendedName>
</protein>
<gene>
    <name evidence="7" type="ORF">DIABBA_LOCUS13027</name>
</gene>
<keyword evidence="4" id="KW-0472">Membrane</keyword>
<evidence type="ECO:0000256" key="1">
    <source>
        <dbReference type="ARBA" id="ARBA00004167"/>
    </source>
</evidence>
<dbReference type="InterPro" id="IPR015399">
    <property type="entry name" value="DUF1977_DnaJ-like"/>
</dbReference>
<dbReference type="FunFam" id="1.10.287.110:FF:000103">
    <property type="entry name" value="DnaJ subfamily B member"/>
    <property type="match status" value="1"/>
</dbReference>
<organism evidence="7 8">
    <name type="scientific">Diabrotica balteata</name>
    <name type="common">Banded cucumber beetle</name>
    <dbReference type="NCBI Taxonomy" id="107213"/>
    <lineage>
        <taxon>Eukaryota</taxon>
        <taxon>Metazoa</taxon>
        <taxon>Ecdysozoa</taxon>
        <taxon>Arthropoda</taxon>
        <taxon>Hexapoda</taxon>
        <taxon>Insecta</taxon>
        <taxon>Pterygota</taxon>
        <taxon>Neoptera</taxon>
        <taxon>Endopterygota</taxon>
        <taxon>Coleoptera</taxon>
        <taxon>Polyphaga</taxon>
        <taxon>Cucujiformia</taxon>
        <taxon>Chrysomeloidea</taxon>
        <taxon>Chrysomelidae</taxon>
        <taxon>Galerucinae</taxon>
        <taxon>Diabroticina</taxon>
        <taxon>Diabroticites</taxon>
        <taxon>Diabrotica</taxon>
    </lineage>
</organism>
<accession>A0A9N9XI43</accession>
<dbReference type="InterPro" id="IPR051100">
    <property type="entry name" value="DnaJ_subfamily_B/C"/>
</dbReference>
<dbReference type="AlphaFoldDB" id="A0A9N9XI43"/>
<dbReference type="Gene3D" id="1.10.287.110">
    <property type="entry name" value="DnaJ domain"/>
    <property type="match status" value="1"/>
</dbReference>
<evidence type="ECO:0000256" key="2">
    <source>
        <dbReference type="ARBA" id="ARBA00022692"/>
    </source>
</evidence>
<keyword evidence="2" id="KW-0812">Transmembrane</keyword>
<dbReference type="SMART" id="SM00271">
    <property type="entry name" value="DnaJ"/>
    <property type="match status" value="1"/>
</dbReference>
<evidence type="ECO:0000313" key="7">
    <source>
        <dbReference type="EMBL" id="CAG9840381.1"/>
    </source>
</evidence>
<dbReference type="PANTHER" id="PTHR43908:SF3">
    <property type="entry name" value="AT29763P-RELATED"/>
    <property type="match status" value="1"/>
</dbReference>
<feature type="region of interest" description="Disordered" evidence="5">
    <location>
        <begin position="54"/>
        <end position="86"/>
    </location>
</feature>
<proteinExistence type="predicted"/>
<dbReference type="PANTHER" id="PTHR43908">
    <property type="entry name" value="AT29763P-RELATED"/>
    <property type="match status" value="1"/>
</dbReference>
<dbReference type="GO" id="GO:0005789">
    <property type="term" value="C:endoplasmic reticulum membrane"/>
    <property type="evidence" value="ECO:0007669"/>
    <property type="project" value="TreeGrafter"/>
</dbReference>